<evidence type="ECO:0000313" key="5">
    <source>
        <dbReference type="Proteomes" id="UP000615326"/>
    </source>
</evidence>
<dbReference type="InterPro" id="IPR016181">
    <property type="entry name" value="Acyl_CoA_acyltransferase"/>
</dbReference>
<dbReference type="Gene3D" id="3.40.630.30">
    <property type="match status" value="1"/>
</dbReference>
<reference evidence="4 5" key="1">
    <citation type="journal article" date="2020" name="Int. J. Syst. Evol. Microbiol.">
        <title>Novel acetic acid bacteria from cider fermentations: Acetobacter conturbans sp. nov. and Acetobacter fallax sp. nov.</title>
        <authorList>
            <person name="Sombolestani A.S."/>
            <person name="Cleenwerck I."/>
            <person name="Cnockaert M."/>
            <person name="Borremans W."/>
            <person name="Wieme A.D."/>
            <person name="De Vuyst L."/>
            <person name="Vandamme P."/>
        </authorList>
    </citation>
    <scope>NUCLEOTIDE SEQUENCE [LARGE SCALE GENOMIC DNA]</scope>
    <source>
        <strain evidence="4 5">LMG 1637</strain>
    </source>
</reference>
<dbReference type="EMBL" id="WOSW01000026">
    <property type="protein sequence ID" value="NHO33365.1"/>
    <property type="molecule type" value="Genomic_DNA"/>
</dbReference>
<gene>
    <name evidence="4" type="ORF">GOB84_12470</name>
</gene>
<proteinExistence type="predicted"/>
<protein>
    <submittedName>
        <fullName evidence="4">GNAT family N-acetyltransferase</fullName>
    </submittedName>
</protein>
<dbReference type="SUPFAM" id="SSF55729">
    <property type="entry name" value="Acyl-CoA N-acyltransferases (Nat)"/>
    <property type="match status" value="1"/>
</dbReference>
<keyword evidence="2" id="KW-0012">Acyltransferase</keyword>
<dbReference type="Pfam" id="PF00583">
    <property type="entry name" value="Acetyltransf_1"/>
    <property type="match status" value="1"/>
</dbReference>
<dbReference type="PROSITE" id="PS51186">
    <property type="entry name" value="GNAT"/>
    <property type="match status" value="1"/>
</dbReference>
<dbReference type="CDD" id="cd04301">
    <property type="entry name" value="NAT_SF"/>
    <property type="match status" value="1"/>
</dbReference>
<dbReference type="InterPro" id="IPR000182">
    <property type="entry name" value="GNAT_dom"/>
</dbReference>
<name>A0ABX0KBL6_9PROT</name>
<dbReference type="PANTHER" id="PTHR43800">
    <property type="entry name" value="PEPTIDYL-LYSINE N-ACETYLTRANSFERASE YJAB"/>
    <property type="match status" value="1"/>
</dbReference>
<evidence type="ECO:0000256" key="2">
    <source>
        <dbReference type="ARBA" id="ARBA00023315"/>
    </source>
</evidence>
<feature type="domain" description="N-acetyltransferase" evidence="3">
    <location>
        <begin position="1"/>
        <end position="159"/>
    </location>
</feature>
<keyword evidence="5" id="KW-1185">Reference proteome</keyword>
<dbReference type="RefSeq" id="WP_173577887.1">
    <property type="nucleotide sequence ID" value="NZ_WOSW01000026.1"/>
</dbReference>
<keyword evidence="1" id="KW-0808">Transferase</keyword>
<dbReference type="Proteomes" id="UP000615326">
    <property type="component" value="Unassembled WGS sequence"/>
</dbReference>
<organism evidence="4 5">
    <name type="scientific">Acetobacter fallax</name>
    <dbReference type="NCBI Taxonomy" id="1737473"/>
    <lineage>
        <taxon>Bacteria</taxon>
        <taxon>Pseudomonadati</taxon>
        <taxon>Pseudomonadota</taxon>
        <taxon>Alphaproteobacteria</taxon>
        <taxon>Acetobacterales</taxon>
        <taxon>Acetobacteraceae</taxon>
        <taxon>Acetobacter</taxon>
    </lineage>
</organism>
<evidence type="ECO:0000259" key="3">
    <source>
        <dbReference type="PROSITE" id="PS51186"/>
    </source>
</evidence>
<evidence type="ECO:0000313" key="4">
    <source>
        <dbReference type="EMBL" id="NHO33365.1"/>
    </source>
</evidence>
<evidence type="ECO:0000256" key="1">
    <source>
        <dbReference type="ARBA" id="ARBA00022679"/>
    </source>
</evidence>
<dbReference type="PANTHER" id="PTHR43800:SF1">
    <property type="entry name" value="PEPTIDYL-LYSINE N-ACETYLTRANSFERASE YJAB"/>
    <property type="match status" value="1"/>
</dbReference>
<accession>A0ABX0KBL6</accession>
<sequence length="168" mass="18559">MLIRRARLADVVFLPVLERSAAQAFQDIAGLEWVVSHEVMPEAEHEEAVRTGLSWSALRDGEPIGFAVAAEHEDGLHLLELSVAHEAQGHGAGTRLVEAVIAAARERGKVSVTLTTFLDLRFNERFYRKLGFVRLTAAGMPERLRDCLAHEVALGLPGERRCAMRLVL</sequence>
<comment type="caution">
    <text evidence="4">The sequence shown here is derived from an EMBL/GenBank/DDBJ whole genome shotgun (WGS) entry which is preliminary data.</text>
</comment>